<dbReference type="InterPro" id="IPR036249">
    <property type="entry name" value="Thioredoxin-like_sf"/>
</dbReference>
<evidence type="ECO:0008006" key="3">
    <source>
        <dbReference type="Google" id="ProtNLM"/>
    </source>
</evidence>
<dbReference type="Proteomes" id="UP001162905">
    <property type="component" value="Unassembled WGS sequence"/>
</dbReference>
<keyword evidence="2" id="KW-1185">Reference proteome</keyword>
<evidence type="ECO:0000313" key="2">
    <source>
        <dbReference type="Proteomes" id="UP001162905"/>
    </source>
</evidence>
<gene>
    <name evidence="1" type="ORF">L4G47_10140</name>
</gene>
<reference evidence="1" key="1">
    <citation type="submission" date="2022-01" db="EMBL/GenBank/DDBJ databases">
        <title>Pseudomonas sp. nov. isolated from Antarctic regolith.</title>
        <authorList>
            <person name="Novakova D."/>
            <person name="Sedlar K."/>
        </authorList>
    </citation>
    <scope>NUCLEOTIDE SEQUENCE</scope>
    <source>
        <strain evidence="1">P2647</strain>
    </source>
</reference>
<dbReference type="SUPFAM" id="SSF52833">
    <property type="entry name" value="Thioredoxin-like"/>
    <property type="match status" value="1"/>
</dbReference>
<sequence>MTIIEANDENFTKEVLQASIPVVVEFSKPGVNRYTDPKTGQVTEQPNNSSRTKEILDGLSADYGDRVKFVRVDLDGNPKSARLCGVTEAPALLFIQRAPEFHLKFWIKKRIDAMLE</sequence>
<accession>A0ABS9I5V0</accession>
<dbReference type="CDD" id="cd02947">
    <property type="entry name" value="TRX_family"/>
    <property type="match status" value="1"/>
</dbReference>
<proteinExistence type="predicted"/>
<protein>
    <recommendedName>
        <fullName evidence="3">Thioredoxin</fullName>
    </recommendedName>
</protein>
<comment type="caution">
    <text evidence="1">The sequence shown here is derived from an EMBL/GenBank/DDBJ whole genome shotgun (WGS) entry which is preliminary data.</text>
</comment>
<dbReference type="EMBL" id="JAKJXH010000008">
    <property type="protein sequence ID" value="MCF7542581.1"/>
    <property type="molecule type" value="Genomic_DNA"/>
</dbReference>
<organism evidence="1 2">
    <name type="scientific">Pseudomonas petrae</name>
    <dbReference type="NCBI Taxonomy" id="2912190"/>
    <lineage>
        <taxon>Bacteria</taxon>
        <taxon>Pseudomonadati</taxon>
        <taxon>Pseudomonadota</taxon>
        <taxon>Gammaproteobacteria</taxon>
        <taxon>Pseudomonadales</taxon>
        <taxon>Pseudomonadaceae</taxon>
        <taxon>Pseudomonas</taxon>
    </lineage>
</organism>
<dbReference type="Gene3D" id="3.40.30.10">
    <property type="entry name" value="Glutaredoxin"/>
    <property type="match status" value="1"/>
</dbReference>
<dbReference type="RefSeq" id="WP_237251909.1">
    <property type="nucleotide sequence ID" value="NZ_JAKJXE010000007.1"/>
</dbReference>
<name>A0ABS9I5V0_9PSED</name>
<evidence type="ECO:0000313" key="1">
    <source>
        <dbReference type="EMBL" id="MCF7542581.1"/>
    </source>
</evidence>